<keyword evidence="9" id="KW-1185">Reference proteome</keyword>
<dbReference type="AlphaFoldDB" id="A0A1Z5SB78"/>
<dbReference type="InParanoid" id="A0A1Z5SB78"/>
<keyword evidence="5" id="KW-0539">Nucleus</keyword>
<proteinExistence type="predicted"/>
<feature type="compositionally biased region" description="Basic and acidic residues" evidence="6">
    <location>
        <begin position="62"/>
        <end position="72"/>
    </location>
</feature>
<dbReference type="SMART" id="SM00380">
    <property type="entry name" value="AP2"/>
    <property type="match status" value="1"/>
</dbReference>
<dbReference type="GO" id="GO:0003700">
    <property type="term" value="F:DNA-binding transcription factor activity"/>
    <property type="evidence" value="ECO:0007669"/>
    <property type="project" value="InterPro"/>
</dbReference>
<dbReference type="eggNOG" id="KOG0390">
    <property type="taxonomic scope" value="Eukaryota"/>
</dbReference>
<evidence type="ECO:0000256" key="3">
    <source>
        <dbReference type="ARBA" id="ARBA00023125"/>
    </source>
</evidence>
<reference evidence="8 9" key="1">
    <citation type="journal article" date="2009" name="Nature">
        <title>The Sorghum bicolor genome and the diversification of grasses.</title>
        <authorList>
            <person name="Paterson A.H."/>
            <person name="Bowers J.E."/>
            <person name="Bruggmann R."/>
            <person name="Dubchak I."/>
            <person name="Grimwood J."/>
            <person name="Gundlach H."/>
            <person name="Haberer G."/>
            <person name="Hellsten U."/>
            <person name="Mitros T."/>
            <person name="Poliakov A."/>
            <person name="Schmutz J."/>
            <person name="Spannagl M."/>
            <person name="Tang H."/>
            <person name="Wang X."/>
            <person name="Wicker T."/>
            <person name="Bharti A.K."/>
            <person name="Chapman J."/>
            <person name="Feltus F.A."/>
            <person name="Gowik U."/>
            <person name="Grigoriev I.V."/>
            <person name="Lyons E."/>
            <person name="Maher C.A."/>
            <person name="Martis M."/>
            <person name="Narechania A."/>
            <person name="Otillar R.P."/>
            <person name="Penning B.W."/>
            <person name="Salamov A.A."/>
            <person name="Wang Y."/>
            <person name="Zhang L."/>
            <person name="Carpita N.C."/>
            <person name="Freeling M."/>
            <person name="Gingle A.R."/>
            <person name="Hash C.T."/>
            <person name="Keller B."/>
            <person name="Klein P."/>
            <person name="Kresovich S."/>
            <person name="McCann M.C."/>
            <person name="Ming R."/>
            <person name="Peterson D.G."/>
            <person name="Mehboob-ur-Rahman"/>
            <person name="Ware D."/>
            <person name="Westhoff P."/>
            <person name="Mayer K.F."/>
            <person name="Messing J."/>
            <person name="Rokhsar D.S."/>
        </authorList>
    </citation>
    <scope>NUCLEOTIDE SEQUENCE [LARGE SCALE GENOMIC DNA]</scope>
    <source>
        <strain evidence="9">cv. BTx623</strain>
    </source>
</reference>
<feature type="compositionally biased region" description="Basic and acidic residues" evidence="6">
    <location>
        <begin position="111"/>
        <end position="121"/>
    </location>
</feature>
<evidence type="ECO:0000313" key="8">
    <source>
        <dbReference type="EMBL" id="OQU93172.1"/>
    </source>
</evidence>
<accession>A0A1Z5SB78</accession>
<dbReference type="EMBL" id="CM000760">
    <property type="protein sequence ID" value="OQU93172.1"/>
    <property type="molecule type" value="Genomic_DNA"/>
</dbReference>
<dbReference type="SUPFAM" id="SSF54171">
    <property type="entry name" value="DNA-binding domain"/>
    <property type="match status" value="1"/>
</dbReference>
<feature type="region of interest" description="Disordered" evidence="6">
    <location>
        <begin position="53"/>
        <end position="72"/>
    </location>
</feature>
<keyword evidence="2" id="KW-0805">Transcription regulation</keyword>
<dbReference type="Gene3D" id="3.30.730.10">
    <property type="entry name" value="AP2/ERF domain"/>
    <property type="match status" value="1"/>
</dbReference>
<organism evidence="8 9">
    <name type="scientific">Sorghum bicolor</name>
    <name type="common">Sorghum</name>
    <name type="synonym">Sorghum vulgare</name>
    <dbReference type="NCBI Taxonomy" id="4558"/>
    <lineage>
        <taxon>Eukaryota</taxon>
        <taxon>Viridiplantae</taxon>
        <taxon>Streptophyta</taxon>
        <taxon>Embryophyta</taxon>
        <taxon>Tracheophyta</taxon>
        <taxon>Spermatophyta</taxon>
        <taxon>Magnoliopsida</taxon>
        <taxon>Liliopsida</taxon>
        <taxon>Poales</taxon>
        <taxon>Poaceae</taxon>
        <taxon>PACMAD clade</taxon>
        <taxon>Panicoideae</taxon>
        <taxon>Andropogonodae</taxon>
        <taxon>Andropogoneae</taxon>
        <taxon>Sorghinae</taxon>
        <taxon>Sorghum</taxon>
    </lineage>
</organism>
<evidence type="ECO:0000256" key="1">
    <source>
        <dbReference type="ARBA" id="ARBA00004123"/>
    </source>
</evidence>
<evidence type="ECO:0000256" key="4">
    <source>
        <dbReference type="ARBA" id="ARBA00023163"/>
    </source>
</evidence>
<evidence type="ECO:0000259" key="7">
    <source>
        <dbReference type="PROSITE" id="PS51032"/>
    </source>
</evidence>
<dbReference type="Proteomes" id="UP000000768">
    <property type="component" value="Chromosome 1"/>
</dbReference>
<dbReference type="GO" id="GO:0005634">
    <property type="term" value="C:nucleus"/>
    <property type="evidence" value="ECO:0007669"/>
    <property type="project" value="UniProtKB-SubCell"/>
</dbReference>
<dbReference type="InterPro" id="IPR016177">
    <property type="entry name" value="DNA-bd_dom_sf"/>
</dbReference>
<keyword evidence="4" id="KW-0804">Transcription</keyword>
<keyword evidence="3" id="KW-0238">DNA-binding</keyword>
<dbReference type="GO" id="GO:0003677">
    <property type="term" value="F:DNA binding"/>
    <property type="evidence" value="ECO:0007669"/>
    <property type="project" value="UniProtKB-KW"/>
</dbReference>
<dbReference type="Gramene" id="OQU93172">
    <property type="protein sequence ID" value="OQU93172"/>
    <property type="gene ID" value="SORBI_3001G494150"/>
</dbReference>
<sequence length="317" mass="34603">MKASRAPPPCPLCSCAPRTKLPAAIWQARTPPQPRIATTKPYLPTTCRRESLPCLRPRRSKPPHDDAGDGELRCSWSSSWRCCSPGPGRETTRGASATRRRRAASAASPVHRGDTRPERRRCAASAASPYTGVSRGPSGGGWMARVLVDPERGSCRAVGPFPDPHAAALAHDRVAIAYLGDRARPNFPPAFHPIEQRFLRLCREREGQIDVCALVADPGTYEARYATFLRSVLRLKQWGDFKGLIVEFFISRASEIGDDILKEGGERLEARFSLAGAEEPAAGRRRRATTAAALGRQCHRRARAPPAAAVCGVNREN</sequence>
<evidence type="ECO:0000256" key="2">
    <source>
        <dbReference type="ARBA" id="ARBA00023015"/>
    </source>
</evidence>
<gene>
    <name evidence="8" type="ORF">SORBI_3001G494150</name>
</gene>
<protein>
    <recommendedName>
        <fullName evidence="7">AP2/ERF domain-containing protein</fullName>
    </recommendedName>
</protein>
<dbReference type="InterPro" id="IPR001471">
    <property type="entry name" value="AP2/ERF_dom"/>
</dbReference>
<evidence type="ECO:0000256" key="5">
    <source>
        <dbReference type="ARBA" id="ARBA00023242"/>
    </source>
</evidence>
<comment type="subcellular location">
    <subcellularLocation>
        <location evidence="1">Nucleus</location>
    </subcellularLocation>
</comment>
<name>A0A1Z5SB78_SORBI</name>
<dbReference type="InterPro" id="IPR036955">
    <property type="entry name" value="AP2/ERF_dom_sf"/>
</dbReference>
<evidence type="ECO:0000313" key="9">
    <source>
        <dbReference type="Proteomes" id="UP000000768"/>
    </source>
</evidence>
<evidence type="ECO:0000256" key="6">
    <source>
        <dbReference type="SAM" id="MobiDB-lite"/>
    </source>
</evidence>
<feature type="region of interest" description="Disordered" evidence="6">
    <location>
        <begin position="84"/>
        <end position="137"/>
    </location>
</feature>
<reference evidence="9" key="2">
    <citation type="journal article" date="2018" name="Plant J.">
        <title>The Sorghum bicolor reference genome: improved assembly, gene annotations, a transcriptome atlas, and signatures of genome organization.</title>
        <authorList>
            <person name="McCormick R.F."/>
            <person name="Truong S.K."/>
            <person name="Sreedasyam A."/>
            <person name="Jenkins J."/>
            <person name="Shu S."/>
            <person name="Sims D."/>
            <person name="Kennedy M."/>
            <person name="Amirebrahimi M."/>
            <person name="Weers B.D."/>
            <person name="McKinley B."/>
            <person name="Mattison A."/>
            <person name="Morishige D.T."/>
            <person name="Grimwood J."/>
            <person name="Schmutz J."/>
            <person name="Mullet J.E."/>
        </authorList>
    </citation>
    <scope>NUCLEOTIDE SEQUENCE [LARGE SCALE GENOMIC DNA]</scope>
    <source>
        <strain evidence="9">cv. BTx623</strain>
    </source>
</reference>
<dbReference type="PROSITE" id="PS51032">
    <property type="entry name" value="AP2_ERF"/>
    <property type="match status" value="1"/>
</dbReference>
<feature type="domain" description="AP2/ERF" evidence="7">
    <location>
        <begin position="129"/>
        <end position="188"/>
    </location>
</feature>